<keyword evidence="1" id="KW-0433">Leucine-rich repeat</keyword>
<accession>A0ABD3DLZ3</accession>
<dbReference type="EMBL" id="JAVIJP010000016">
    <property type="protein sequence ID" value="KAL3642182.1"/>
    <property type="molecule type" value="Genomic_DNA"/>
</dbReference>
<dbReference type="Proteomes" id="UP001632038">
    <property type="component" value="Unassembled WGS sequence"/>
</dbReference>
<evidence type="ECO:0000259" key="3">
    <source>
        <dbReference type="Pfam" id="PF25019"/>
    </source>
</evidence>
<proteinExistence type="predicted"/>
<feature type="domain" description="R13L1/DRL21-like LRR repeat region" evidence="3">
    <location>
        <begin position="204"/>
        <end position="267"/>
    </location>
</feature>
<evidence type="ECO:0000313" key="5">
    <source>
        <dbReference type="Proteomes" id="UP001632038"/>
    </source>
</evidence>
<dbReference type="Pfam" id="PF25019">
    <property type="entry name" value="LRR_R13L1-DRL21"/>
    <property type="match status" value="1"/>
</dbReference>
<dbReference type="GO" id="GO:0006952">
    <property type="term" value="P:defense response"/>
    <property type="evidence" value="ECO:0007669"/>
    <property type="project" value="UniProtKB-KW"/>
</dbReference>
<dbReference type="PANTHER" id="PTHR36766">
    <property type="entry name" value="PLANT BROAD-SPECTRUM MILDEW RESISTANCE PROTEIN RPW8"/>
    <property type="match status" value="1"/>
</dbReference>
<dbReference type="InterPro" id="IPR056789">
    <property type="entry name" value="LRR_R13L1-DRL21"/>
</dbReference>
<protein>
    <recommendedName>
        <fullName evidence="3">R13L1/DRL21-like LRR repeat region domain-containing protein</fullName>
    </recommendedName>
</protein>
<dbReference type="Gene3D" id="3.80.10.10">
    <property type="entry name" value="Ribonuclease Inhibitor"/>
    <property type="match status" value="2"/>
</dbReference>
<comment type="caution">
    <text evidence="4">The sequence shown here is derived from an EMBL/GenBank/DDBJ whole genome shotgun (WGS) entry which is preliminary data.</text>
</comment>
<gene>
    <name evidence="4" type="ORF">CASFOL_012997</name>
</gene>
<reference evidence="5" key="1">
    <citation type="journal article" date="2024" name="IScience">
        <title>Strigolactones Initiate the Formation of Haustorium-like Structures in Castilleja.</title>
        <authorList>
            <person name="Buerger M."/>
            <person name="Peterson D."/>
            <person name="Chory J."/>
        </authorList>
    </citation>
    <scope>NUCLEOTIDE SEQUENCE [LARGE SCALE GENOMIC DNA]</scope>
</reference>
<dbReference type="InterPro" id="IPR032675">
    <property type="entry name" value="LRR_dom_sf"/>
</dbReference>
<evidence type="ECO:0000256" key="1">
    <source>
        <dbReference type="ARBA" id="ARBA00022614"/>
    </source>
</evidence>
<dbReference type="SUPFAM" id="SSF52058">
    <property type="entry name" value="L domain-like"/>
    <property type="match status" value="1"/>
</dbReference>
<dbReference type="PANTHER" id="PTHR36766:SF70">
    <property type="entry name" value="DISEASE RESISTANCE PROTEIN RGA4"/>
    <property type="match status" value="1"/>
</dbReference>
<name>A0ABD3DLZ3_9LAMI</name>
<dbReference type="AlphaFoldDB" id="A0ABD3DLZ3"/>
<keyword evidence="5" id="KW-1185">Reference proteome</keyword>
<evidence type="ECO:0000256" key="2">
    <source>
        <dbReference type="ARBA" id="ARBA00022821"/>
    </source>
</evidence>
<evidence type="ECO:0000313" key="4">
    <source>
        <dbReference type="EMBL" id="KAL3642182.1"/>
    </source>
</evidence>
<sequence>MTHIVPQLGGGGAPCLLRELRIYNCSSLIELPDDLHSLNSLERLHISSCPELKSIPYNPPIKSSSGEGQQQQQQQQGFTSLRKLIIHDCKGLANLPIEMVCTPSLESLSLIKLISITNLGAVIGCLHKMTRLIELAIWEVPKFSIIKNGCSLSSLQELRMGPFSPADSSNVTFNETVGDMLLQCCISLRSLQLYGMEDWECLPDQLQHLTSLKELYLKDFGMEALPEWFGNLQSLKTLFLGNCKKLRHLPSKQAMQRLSKLTSLDIYTCPLLLMEKRSNDDDPQIVDSEWPKITHIPEVEVDFCLISSDSQGRH</sequence>
<keyword evidence="2" id="KW-0611">Plant defense</keyword>
<organism evidence="4 5">
    <name type="scientific">Castilleja foliolosa</name>
    <dbReference type="NCBI Taxonomy" id="1961234"/>
    <lineage>
        <taxon>Eukaryota</taxon>
        <taxon>Viridiplantae</taxon>
        <taxon>Streptophyta</taxon>
        <taxon>Embryophyta</taxon>
        <taxon>Tracheophyta</taxon>
        <taxon>Spermatophyta</taxon>
        <taxon>Magnoliopsida</taxon>
        <taxon>eudicotyledons</taxon>
        <taxon>Gunneridae</taxon>
        <taxon>Pentapetalae</taxon>
        <taxon>asterids</taxon>
        <taxon>lamiids</taxon>
        <taxon>Lamiales</taxon>
        <taxon>Orobanchaceae</taxon>
        <taxon>Pedicularideae</taxon>
        <taxon>Castillejinae</taxon>
        <taxon>Castilleja</taxon>
    </lineage>
</organism>